<dbReference type="AlphaFoldDB" id="A0A1S1QGM4"/>
<accession>A0A1S1QGM4</accession>
<keyword evidence="2" id="KW-1185">Reference proteome</keyword>
<sequence length="142" mass="15437">MGRPTPSTPLQRDTKALCIGLHPSVLDYSQMPDGLDEAVFTARTEAGNAALREAGFDAVLCLIDTSPDRAEAIVREHLREHAFGLAMIGGGVRMLPEHTLLFERLVNVLIETAPGMRLCFNTAPENMVEALKRWIQAGAVAL</sequence>
<evidence type="ECO:0000313" key="2">
    <source>
        <dbReference type="Proteomes" id="UP000179627"/>
    </source>
</evidence>
<evidence type="ECO:0000313" key="1">
    <source>
        <dbReference type="EMBL" id="OHV31434.1"/>
    </source>
</evidence>
<proteinExistence type="predicted"/>
<dbReference type="Proteomes" id="UP000179627">
    <property type="component" value="Unassembled WGS sequence"/>
</dbReference>
<comment type="caution">
    <text evidence="1">The sequence shown here is derived from an EMBL/GenBank/DDBJ whole genome shotgun (WGS) entry which is preliminary data.</text>
</comment>
<reference evidence="2" key="1">
    <citation type="submission" date="2016-07" db="EMBL/GenBank/DDBJ databases">
        <title>Sequence Frankia sp. strain CcI1.17.</title>
        <authorList>
            <person name="Ghodhbane-Gtari F."/>
            <person name="Swanson E."/>
            <person name="Gueddou A."/>
            <person name="Morris K."/>
            <person name="Hezbri K."/>
            <person name="Ktari A."/>
            <person name="Nouioui I."/>
            <person name="Abebe-Akele F."/>
            <person name="Simpson S."/>
            <person name="Thomas K."/>
            <person name="Gtari M."/>
            <person name="Tisa L.S."/>
            <person name="Hurst S."/>
        </authorList>
    </citation>
    <scope>NUCLEOTIDE SEQUENCE [LARGE SCALE GENOMIC DNA]</scope>
    <source>
        <strain evidence="2">Cc1.17</strain>
    </source>
</reference>
<name>A0A1S1QGM4_9ACTN</name>
<protein>
    <submittedName>
        <fullName evidence="1">Uncharacterized protein</fullName>
    </submittedName>
</protein>
<dbReference type="OrthoDB" id="1495085at2"/>
<gene>
    <name evidence="1" type="ORF">CC117_26500</name>
</gene>
<organism evidence="1 2">
    <name type="scientific">Parafrankia colletiae</name>
    <dbReference type="NCBI Taxonomy" id="573497"/>
    <lineage>
        <taxon>Bacteria</taxon>
        <taxon>Bacillati</taxon>
        <taxon>Actinomycetota</taxon>
        <taxon>Actinomycetes</taxon>
        <taxon>Frankiales</taxon>
        <taxon>Frankiaceae</taxon>
        <taxon>Parafrankia</taxon>
    </lineage>
</organism>
<dbReference type="EMBL" id="MBLM01000145">
    <property type="protein sequence ID" value="OHV31434.1"/>
    <property type="molecule type" value="Genomic_DNA"/>
</dbReference>